<proteinExistence type="inferred from homology"/>
<dbReference type="SUPFAM" id="SSF51905">
    <property type="entry name" value="FAD/NAD(P)-binding domain"/>
    <property type="match status" value="1"/>
</dbReference>
<dbReference type="Pfam" id="PF00890">
    <property type="entry name" value="FAD_binding_2"/>
    <property type="match status" value="1"/>
</dbReference>
<keyword evidence="4" id="KW-0560">Oxidoreductase</keyword>
<keyword evidence="2" id="KW-0285">Flavoprotein</keyword>
<comment type="cofactor">
    <cofactor evidence="1">
        <name>FAD</name>
        <dbReference type="ChEBI" id="CHEBI:57692"/>
    </cofactor>
</comment>
<sequence>ITLRTSIHPTMGRLPLKFGSTRNAQVLASIPEKHLDEYDVVVVGSGAAGMTAALAAKKRGLSVVVVEKSKYFGGSTARSGGGVWIPNNSVILSAGVPDSPEQAATYLSQVVGPDVPIERQQAFLEQGPKMLDFVMDNSPLRFRYMKHYSDYYPDLPGGLDIGRSLEPVQVDANLLGTEKHKLHPPYIPFPPTIVMYSNDYKWLNLACINMKGIATSVKCAMGALKAAIRGQKPLTMGEGLAAGLRLGLMDAQVPVIHSSPLVDLVQDGDAVSGVVIEQNGVRSTIRARKGVVIGSGGFEHNAEMRNEYQQQPINTQWTVGSNSNTGDGIRAGAKVGAALSLMDDSWWGPTIPVPGKPFFCLSERSLPGGLFVNKHGKRFVNESSPYCEVVHIMYEQDRSDDGSEIPTWLVVDQNYRNRYVFKDVPGRFPISKFWYESGVVKKAKTLQELAQQIKVPEDALQATVARFNGHAKSGVDEDFGRGNNMYDRYFSDPAVKPNPCLAPLEKGPFYAFKMAPGDLGTKGGIVTDAKARALRADGTVIKGLWAAGNASSAVMGRSYAGAGATIGPAMTFGYIAANDIADS</sequence>
<dbReference type="InterPro" id="IPR003953">
    <property type="entry name" value="FAD-dep_OxRdtase_2_FAD-bd"/>
</dbReference>
<gene>
    <name evidence="7" type="ORF">BG006_008103</name>
</gene>
<evidence type="ECO:0000313" key="8">
    <source>
        <dbReference type="Proteomes" id="UP000696485"/>
    </source>
</evidence>
<dbReference type="InterPro" id="IPR036188">
    <property type="entry name" value="FAD/NAD-bd_sf"/>
</dbReference>
<dbReference type="Gene3D" id="3.50.50.60">
    <property type="entry name" value="FAD/NAD(P)-binding domain"/>
    <property type="match status" value="2"/>
</dbReference>
<comment type="caution">
    <text evidence="7">The sequence shown here is derived from an EMBL/GenBank/DDBJ whole genome shotgun (WGS) entry which is preliminary data.</text>
</comment>
<evidence type="ECO:0000256" key="1">
    <source>
        <dbReference type="ARBA" id="ARBA00001974"/>
    </source>
</evidence>
<keyword evidence="8" id="KW-1185">Reference proteome</keyword>
<dbReference type="Proteomes" id="UP000696485">
    <property type="component" value="Unassembled WGS sequence"/>
</dbReference>
<dbReference type="SUPFAM" id="SSF56425">
    <property type="entry name" value="Succinate dehydrogenase/fumarate reductase flavoprotein, catalytic domain"/>
    <property type="match status" value="1"/>
</dbReference>
<comment type="similarity">
    <text evidence="5">Belongs to the FAD-dependent oxidoreductase 2 family. 3-oxosteroid dehydrogenase subfamily.</text>
</comment>
<dbReference type="InterPro" id="IPR050315">
    <property type="entry name" value="FAD-oxidoreductase_2"/>
</dbReference>
<name>A0A9P5SIU8_9FUNG</name>
<evidence type="ECO:0000259" key="6">
    <source>
        <dbReference type="Pfam" id="PF00890"/>
    </source>
</evidence>
<dbReference type="PANTHER" id="PTHR43400:SF10">
    <property type="entry name" value="3-OXOSTEROID 1-DEHYDROGENASE"/>
    <property type="match status" value="1"/>
</dbReference>
<evidence type="ECO:0000256" key="3">
    <source>
        <dbReference type="ARBA" id="ARBA00022827"/>
    </source>
</evidence>
<dbReference type="GO" id="GO:0008202">
    <property type="term" value="P:steroid metabolic process"/>
    <property type="evidence" value="ECO:0007669"/>
    <property type="project" value="UniProtKB-ARBA"/>
</dbReference>
<accession>A0A9P5SIU8</accession>
<dbReference type="AlphaFoldDB" id="A0A9P5SIU8"/>
<reference evidence="7" key="1">
    <citation type="journal article" date="2020" name="Fungal Divers.">
        <title>Resolving the Mortierellaceae phylogeny through synthesis of multi-gene phylogenetics and phylogenomics.</title>
        <authorList>
            <person name="Vandepol N."/>
            <person name="Liber J."/>
            <person name="Desiro A."/>
            <person name="Na H."/>
            <person name="Kennedy M."/>
            <person name="Barry K."/>
            <person name="Grigoriev I.V."/>
            <person name="Miller A.N."/>
            <person name="O'Donnell K."/>
            <person name="Stajich J.E."/>
            <person name="Bonito G."/>
        </authorList>
    </citation>
    <scope>NUCLEOTIDE SEQUENCE</scope>
    <source>
        <strain evidence="7">NVP1</strain>
    </source>
</reference>
<dbReference type="PRINTS" id="PR00469">
    <property type="entry name" value="PNDRDTASEII"/>
</dbReference>
<evidence type="ECO:0000313" key="7">
    <source>
        <dbReference type="EMBL" id="KAF9328776.1"/>
    </source>
</evidence>
<dbReference type="EMBL" id="JAAAUY010000533">
    <property type="protein sequence ID" value="KAF9328776.1"/>
    <property type="molecule type" value="Genomic_DNA"/>
</dbReference>
<organism evidence="7 8">
    <name type="scientific">Podila minutissima</name>
    <dbReference type="NCBI Taxonomy" id="64525"/>
    <lineage>
        <taxon>Eukaryota</taxon>
        <taxon>Fungi</taxon>
        <taxon>Fungi incertae sedis</taxon>
        <taxon>Mucoromycota</taxon>
        <taxon>Mortierellomycotina</taxon>
        <taxon>Mortierellomycetes</taxon>
        <taxon>Mortierellales</taxon>
        <taxon>Mortierellaceae</taxon>
        <taxon>Podila</taxon>
    </lineage>
</organism>
<feature type="non-terminal residue" evidence="7">
    <location>
        <position position="1"/>
    </location>
</feature>
<evidence type="ECO:0000256" key="4">
    <source>
        <dbReference type="ARBA" id="ARBA00023002"/>
    </source>
</evidence>
<keyword evidence="3" id="KW-0274">FAD</keyword>
<dbReference type="NCBIfam" id="NF005882">
    <property type="entry name" value="PRK07843.1"/>
    <property type="match status" value="1"/>
</dbReference>
<protein>
    <recommendedName>
        <fullName evidence="6">FAD-dependent oxidoreductase 2 FAD-binding domain-containing protein</fullName>
    </recommendedName>
</protein>
<dbReference type="FunFam" id="3.50.50.60:FF:000208">
    <property type="entry name" value="3-ketosteroid dehydrogenase"/>
    <property type="match status" value="1"/>
</dbReference>
<dbReference type="InterPro" id="IPR027477">
    <property type="entry name" value="Succ_DH/fumarate_Rdtase_cat_sf"/>
</dbReference>
<feature type="domain" description="FAD-dependent oxidoreductase 2 FAD-binding" evidence="6">
    <location>
        <begin position="39"/>
        <end position="565"/>
    </location>
</feature>
<dbReference type="PANTHER" id="PTHR43400">
    <property type="entry name" value="FUMARATE REDUCTASE"/>
    <property type="match status" value="1"/>
</dbReference>
<dbReference type="GO" id="GO:0016491">
    <property type="term" value="F:oxidoreductase activity"/>
    <property type="evidence" value="ECO:0007669"/>
    <property type="project" value="UniProtKB-KW"/>
</dbReference>
<evidence type="ECO:0000256" key="2">
    <source>
        <dbReference type="ARBA" id="ARBA00022630"/>
    </source>
</evidence>
<evidence type="ECO:0000256" key="5">
    <source>
        <dbReference type="ARBA" id="ARBA00061147"/>
    </source>
</evidence>